<accession>A0A0J7Y4T2</accession>
<dbReference type="STRING" id="1420583.V473_01880"/>
<name>A0A0J7Y4T2_9SPHN</name>
<evidence type="ECO:0000313" key="1">
    <source>
        <dbReference type="EMBL" id="KMS58667.1"/>
    </source>
</evidence>
<evidence type="ECO:0000313" key="2">
    <source>
        <dbReference type="Proteomes" id="UP000052232"/>
    </source>
</evidence>
<proteinExistence type="predicted"/>
<dbReference type="Proteomes" id="UP000052232">
    <property type="component" value="Unassembled WGS sequence"/>
</dbReference>
<keyword evidence="2" id="KW-1185">Reference proteome</keyword>
<organism evidence="1 2">
    <name type="scientific">Sphingobium cupriresistens LL01</name>
    <dbReference type="NCBI Taxonomy" id="1420583"/>
    <lineage>
        <taxon>Bacteria</taxon>
        <taxon>Pseudomonadati</taxon>
        <taxon>Pseudomonadota</taxon>
        <taxon>Alphaproteobacteria</taxon>
        <taxon>Sphingomonadales</taxon>
        <taxon>Sphingomonadaceae</taxon>
        <taxon>Sphingobium</taxon>
    </lineage>
</organism>
<gene>
    <name evidence="1" type="ORF">V473_01880</name>
</gene>
<dbReference type="PATRIC" id="fig|1420583.3.peg.373"/>
<dbReference type="EMBL" id="JACT01000001">
    <property type="protein sequence ID" value="KMS58667.1"/>
    <property type="molecule type" value="Genomic_DNA"/>
</dbReference>
<protein>
    <submittedName>
        <fullName evidence="1">Uncharacterized protein</fullName>
    </submittedName>
</protein>
<reference evidence="1 2" key="1">
    <citation type="journal article" date="2015" name="G3 (Bethesda)">
        <title>Insights into Ongoing Evolution of the Hexachlorocyclohexane Catabolic Pathway from Comparative Genomics of Ten Sphingomonadaceae Strains.</title>
        <authorList>
            <person name="Pearce S.L."/>
            <person name="Oakeshott J.G."/>
            <person name="Pandey G."/>
        </authorList>
    </citation>
    <scope>NUCLEOTIDE SEQUENCE [LARGE SCALE GENOMIC DNA]</scope>
    <source>
        <strain evidence="1 2">LL01</strain>
    </source>
</reference>
<dbReference type="AlphaFoldDB" id="A0A0J7Y4T2"/>
<sequence length="48" mass="4848">MVVAEAVRFAKAHGVDATLIPAALAGGLGAADSAAYMRLFDLDGERSA</sequence>
<comment type="caution">
    <text evidence="1">The sequence shown here is derived from an EMBL/GenBank/DDBJ whole genome shotgun (WGS) entry which is preliminary data.</text>
</comment>